<dbReference type="PROSITE" id="PS50937">
    <property type="entry name" value="HTH_MERR_2"/>
    <property type="match status" value="1"/>
</dbReference>
<dbReference type="Gene3D" id="3.20.80.10">
    <property type="entry name" value="Regulatory factor, effector binding domain"/>
    <property type="match status" value="1"/>
</dbReference>
<accession>A0A2U3AG82</accession>
<dbReference type="Gene3D" id="1.10.1660.10">
    <property type="match status" value="1"/>
</dbReference>
<dbReference type="CDD" id="cd01107">
    <property type="entry name" value="HTH_BmrR"/>
    <property type="match status" value="1"/>
</dbReference>
<organism evidence="3 4">
    <name type="scientific">Kurthia sibirica</name>
    <dbReference type="NCBI Taxonomy" id="202750"/>
    <lineage>
        <taxon>Bacteria</taxon>
        <taxon>Bacillati</taxon>
        <taxon>Bacillota</taxon>
        <taxon>Bacilli</taxon>
        <taxon>Bacillales</taxon>
        <taxon>Caryophanaceae</taxon>
        <taxon>Kurthia</taxon>
    </lineage>
</organism>
<proteinExistence type="predicted"/>
<feature type="domain" description="HTH merR-type" evidence="2">
    <location>
        <begin position="28"/>
        <end position="98"/>
    </location>
</feature>
<evidence type="ECO:0000256" key="1">
    <source>
        <dbReference type="ARBA" id="ARBA00023125"/>
    </source>
</evidence>
<keyword evidence="1" id="KW-0238">DNA-binding</keyword>
<dbReference type="SUPFAM" id="SSF46955">
    <property type="entry name" value="Putative DNA-binding domain"/>
    <property type="match status" value="1"/>
</dbReference>
<evidence type="ECO:0000259" key="2">
    <source>
        <dbReference type="PROSITE" id="PS50937"/>
    </source>
</evidence>
<dbReference type="SMART" id="SM00422">
    <property type="entry name" value="HTH_MERR"/>
    <property type="match status" value="1"/>
</dbReference>
<dbReference type="PANTHER" id="PTHR30204">
    <property type="entry name" value="REDOX-CYCLING DRUG-SENSING TRANSCRIPTIONAL ACTIVATOR SOXR"/>
    <property type="match status" value="1"/>
</dbReference>
<name>A0A2U3AG82_9BACL</name>
<dbReference type="EMBL" id="QFVR01000033">
    <property type="protein sequence ID" value="PWI23556.1"/>
    <property type="molecule type" value="Genomic_DNA"/>
</dbReference>
<evidence type="ECO:0000313" key="3">
    <source>
        <dbReference type="EMBL" id="PWI23556.1"/>
    </source>
</evidence>
<dbReference type="Proteomes" id="UP000245938">
    <property type="component" value="Unassembled WGS sequence"/>
</dbReference>
<evidence type="ECO:0000313" key="4">
    <source>
        <dbReference type="Proteomes" id="UP000245938"/>
    </source>
</evidence>
<dbReference type="SUPFAM" id="SSF55136">
    <property type="entry name" value="Probable bacterial effector-binding domain"/>
    <property type="match status" value="1"/>
</dbReference>
<dbReference type="GO" id="GO:0003700">
    <property type="term" value="F:DNA-binding transcription factor activity"/>
    <property type="evidence" value="ECO:0007669"/>
    <property type="project" value="InterPro"/>
</dbReference>
<protein>
    <recommendedName>
        <fullName evidence="2">HTH merR-type domain-containing protein</fullName>
    </recommendedName>
</protein>
<dbReference type="GO" id="GO:0003677">
    <property type="term" value="F:DNA binding"/>
    <property type="evidence" value="ECO:0007669"/>
    <property type="project" value="UniProtKB-KW"/>
</dbReference>
<dbReference type="Pfam" id="PF13411">
    <property type="entry name" value="MerR_1"/>
    <property type="match status" value="1"/>
</dbReference>
<comment type="caution">
    <text evidence="3">The sequence shown here is derived from an EMBL/GenBank/DDBJ whole genome shotgun (WGS) entry which is preliminary data.</text>
</comment>
<dbReference type="InterPro" id="IPR011256">
    <property type="entry name" value="Reg_factor_effector_dom_sf"/>
</dbReference>
<dbReference type="AlphaFoldDB" id="A0A2U3AG82"/>
<keyword evidence="4" id="KW-1185">Reference proteome</keyword>
<dbReference type="PANTHER" id="PTHR30204:SF96">
    <property type="entry name" value="CHROMOSOME-ANCHORING PROTEIN RACA"/>
    <property type="match status" value="1"/>
</dbReference>
<dbReference type="InterPro" id="IPR047057">
    <property type="entry name" value="MerR_fam"/>
</dbReference>
<sequence length="300" mass="34963">MLLEDFFVDLQYDNMERIRGCGAVKKKYHTVGEMAKLANLSSQTLRYYDQIGLFKPAYTDQATNYRYYAESQLYLLDLIKSLRFVGTPLEKIKEVQYFSIEDMIRYLDEQEHTIEDQLARLAESQYTLRKTRKQMQEQLAIPVIGEVFIKEEEESRLLCLTVADATPVHVSNDAMLILTETIENAGSVQTIRYGSYYPLQAYDSVQTLYYTQIFIPILTSRQFVIQNELVDIVSMSAGRYIEIAFNYSPNMYITMYNKLLHYIKTHNIAVENTVWEAVMPSNFSAQMDEQLIVELKVKLL</sequence>
<dbReference type="InterPro" id="IPR000551">
    <property type="entry name" value="MerR-type_HTH_dom"/>
</dbReference>
<dbReference type="PROSITE" id="PS00552">
    <property type="entry name" value="HTH_MERR_1"/>
    <property type="match status" value="1"/>
</dbReference>
<gene>
    <name evidence="3" type="ORF">DEX24_15905</name>
</gene>
<reference evidence="3 4" key="1">
    <citation type="submission" date="2018-05" db="EMBL/GenBank/DDBJ databases">
        <title>Kurthia sibirica genome sequence.</title>
        <authorList>
            <person name="Maclea K.S."/>
            <person name="Goen A.E."/>
        </authorList>
    </citation>
    <scope>NUCLEOTIDE SEQUENCE [LARGE SCALE GENOMIC DNA]</scope>
    <source>
        <strain evidence="3 4">ATCC 49154</strain>
    </source>
</reference>
<dbReference type="InterPro" id="IPR009061">
    <property type="entry name" value="DNA-bd_dom_put_sf"/>
</dbReference>